<dbReference type="PANTHER" id="PTHR24345">
    <property type="entry name" value="SERINE/THREONINE-PROTEIN KINASE PLK"/>
    <property type="match status" value="1"/>
</dbReference>
<evidence type="ECO:0000256" key="1">
    <source>
        <dbReference type="ARBA" id="ARBA00022527"/>
    </source>
</evidence>
<evidence type="ECO:0000256" key="5">
    <source>
        <dbReference type="ARBA" id="ARBA00022840"/>
    </source>
</evidence>
<dbReference type="InterPro" id="IPR000719">
    <property type="entry name" value="Prot_kinase_dom"/>
</dbReference>
<evidence type="ECO:0000313" key="8">
    <source>
        <dbReference type="Proteomes" id="UP000030745"/>
    </source>
</evidence>
<dbReference type="OrthoDB" id="193931at2759"/>
<evidence type="ECO:0000313" key="7">
    <source>
        <dbReference type="EMBL" id="KDO17045.1"/>
    </source>
</evidence>
<keyword evidence="1 7" id="KW-0723">Serine/threonine-protein kinase</keyword>
<reference evidence="7 8" key="1">
    <citation type="journal article" date="2013" name="PLoS Genet.">
        <title>Distinctive expansion of potential virulence genes in the genome of the oomycete fish pathogen Saprolegnia parasitica.</title>
        <authorList>
            <person name="Jiang R.H."/>
            <person name="de Bruijn I."/>
            <person name="Haas B.J."/>
            <person name="Belmonte R."/>
            <person name="Lobach L."/>
            <person name="Christie J."/>
            <person name="van den Ackerveken G."/>
            <person name="Bottin A."/>
            <person name="Bulone V."/>
            <person name="Diaz-Moreno S.M."/>
            <person name="Dumas B."/>
            <person name="Fan L."/>
            <person name="Gaulin E."/>
            <person name="Govers F."/>
            <person name="Grenville-Briggs L.J."/>
            <person name="Horner N.R."/>
            <person name="Levin J.Z."/>
            <person name="Mammella M."/>
            <person name="Meijer H.J."/>
            <person name="Morris P."/>
            <person name="Nusbaum C."/>
            <person name="Oome S."/>
            <person name="Phillips A.J."/>
            <person name="van Rooyen D."/>
            <person name="Rzeszutek E."/>
            <person name="Saraiva M."/>
            <person name="Secombes C.J."/>
            <person name="Seidl M.F."/>
            <person name="Snel B."/>
            <person name="Stassen J.H."/>
            <person name="Sykes S."/>
            <person name="Tripathy S."/>
            <person name="van den Berg H."/>
            <person name="Vega-Arreguin J.C."/>
            <person name="Wawra S."/>
            <person name="Young S.K."/>
            <person name="Zeng Q."/>
            <person name="Dieguez-Uribeondo J."/>
            <person name="Russ C."/>
            <person name="Tyler B.M."/>
            <person name="van West P."/>
        </authorList>
    </citation>
    <scope>NUCLEOTIDE SEQUENCE [LARGE SCALE GENOMIC DNA]</scope>
    <source>
        <strain evidence="7 8">CBS 223.65</strain>
    </source>
</reference>
<keyword evidence="4 7" id="KW-0418">Kinase</keyword>
<dbReference type="SUPFAM" id="SSF56112">
    <property type="entry name" value="Protein kinase-like (PK-like)"/>
    <property type="match status" value="1"/>
</dbReference>
<evidence type="ECO:0000256" key="3">
    <source>
        <dbReference type="ARBA" id="ARBA00022741"/>
    </source>
</evidence>
<keyword evidence="3" id="KW-0547">Nucleotide-binding</keyword>
<dbReference type="OMA" id="VINHPYV"/>
<evidence type="ECO:0000256" key="4">
    <source>
        <dbReference type="ARBA" id="ARBA00022777"/>
    </source>
</evidence>
<accession>A0A067BJY0</accession>
<dbReference type="STRING" id="695850.A0A067BJY0"/>
<sequence>MTALSLQLFPWFDRIMLAYTVESALSPARDGAILLCRHRATHQLHVVKQVNRSRATLDSIANEAMAFKHLRASNCQQVIQLHDIFSDNKNIYFALEHCARGDLYAFLKAMPTQHCSPRRAKAYFTQIATGLAHVHAAGVAHRDLSLENIFVNADGDLKIGDFGLAVALPAQATAAVGKPYYMAPEMHHGGAYDASKVDVWSLGILLWMLLTGVPLVEVATPADDVFMFLKRHGIRALISAWGLAASIPDDAIAMLELLLVLDAAERPAMTTVINHPYVQSGGPHFG</sequence>
<keyword evidence="5" id="KW-0067">ATP-binding</keyword>
<dbReference type="PROSITE" id="PS50011">
    <property type="entry name" value="PROTEIN_KINASE_DOM"/>
    <property type="match status" value="1"/>
</dbReference>
<dbReference type="VEuPathDB" id="FungiDB:SPRG_17531"/>
<dbReference type="GO" id="GO:0004674">
    <property type="term" value="F:protein serine/threonine kinase activity"/>
    <property type="evidence" value="ECO:0007669"/>
    <property type="project" value="UniProtKB-KW"/>
</dbReference>
<gene>
    <name evidence="7" type="ORF">SPRG_17531</name>
</gene>
<keyword evidence="2" id="KW-0808">Transferase</keyword>
<dbReference type="RefSeq" id="XP_012212248.1">
    <property type="nucleotide sequence ID" value="XM_012356858.1"/>
</dbReference>
<evidence type="ECO:0000259" key="6">
    <source>
        <dbReference type="PROSITE" id="PS50011"/>
    </source>
</evidence>
<dbReference type="PANTHER" id="PTHR24345:SF91">
    <property type="entry name" value="SERINE_THREONINE-PROTEIN KINASE PLK4"/>
    <property type="match status" value="1"/>
</dbReference>
<dbReference type="Gene3D" id="1.10.510.10">
    <property type="entry name" value="Transferase(Phosphotransferase) domain 1"/>
    <property type="match status" value="1"/>
</dbReference>
<dbReference type="Pfam" id="PF00069">
    <property type="entry name" value="Pkinase"/>
    <property type="match status" value="1"/>
</dbReference>
<dbReference type="Proteomes" id="UP000030745">
    <property type="component" value="Unassembled WGS sequence"/>
</dbReference>
<feature type="domain" description="Protein kinase" evidence="6">
    <location>
        <begin position="19"/>
        <end position="278"/>
    </location>
</feature>
<dbReference type="InterPro" id="IPR011009">
    <property type="entry name" value="Kinase-like_dom_sf"/>
</dbReference>
<dbReference type="EMBL" id="KK583805">
    <property type="protein sequence ID" value="KDO17045.1"/>
    <property type="molecule type" value="Genomic_DNA"/>
</dbReference>
<dbReference type="KEGG" id="spar:SPRG_17531"/>
<proteinExistence type="predicted"/>
<dbReference type="GO" id="GO:0005524">
    <property type="term" value="F:ATP binding"/>
    <property type="evidence" value="ECO:0007669"/>
    <property type="project" value="UniProtKB-KW"/>
</dbReference>
<keyword evidence="8" id="KW-1185">Reference proteome</keyword>
<organism evidence="7 8">
    <name type="scientific">Saprolegnia parasitica (strain CBS 223.65)</name>
    <dbReference type="NCBI Taxonomy" id="695850"/>
    <lineage>
        <taxon>Eukaryota</taxon>
        <taxon>Sar</taxon>
        <taxon>Stramenopiles</taxon>
        <taxon>Oomycota</taxon>
        <taxon>Saprolegniomycetes</taxon>
        <taxon>Saprolegniales</taxon>
        <taxon>Saprolegniaceae</taxon>
        <taxon>Saprolegnia</taxon>
    </lineage>
</organism>
<name>A0A067BJY0_SAPPC</name>
<dbReference type="GO" id="GO:0005634">
    <property type="term" value="C:nucleus"/>
    <property type="evidence" value="ECO:0007669"/>
    <property type="project" value="TreeGrafter"/>
</dbReference>
<evidence type="ECO:0000256" key="2">
    <source>
        <dbReference type="ARBA" id="ARBA00022679"/>
    </source>
</evidence>
<protein>
    <submittedName>
        <fullName evidence="7">Serine/threonine protein kinase</fullName>
    </submittedName>
</protein>
<dbReference type="AlphaFoldDB" id="A0A067BJY0"/>
<dbReference type="GeneID" id="24139069"/>